<gene>
    <name evidence="9" type="ORF">EV698_1442</name>
</gene>
<dbReference type="AlphaFoldDB" id="A0A4Q8D1H9"/>
<feature type="region of interest" description="Disordered" evidence="7">
    <location>
        <begin position="1"/>
        <end position="29"/>
    </location>
</feature>
<evidence type="ECO:0000313" key="10">
    <source>
        <dbReference type="Proteomes" id="UP000292298"/>
    </source>
</evidence>
<keyword evidence="10" id="KW-1185">Reference proteome</keyword>
<keyword evidence="2" id="KW-0678">Repressor</keyword>
<feature type="domain" description="N-acetyltransferase" evidence="8">
    <location>
        <begin position="12"/>
        <end position="176"/>
    </location>
</feature>
<dbReference type="InterPro" id="IPR016181">
    <property type="entry name" value="Acyl_CoA_acyltransferase"/>
</dbReference>
<evidence type="ECO:0000259" key="8">
    <source>
        <dbReference type="PROSITE" id="PS51186"/>
    </source>
</evidence>
<evidence type="ECO:0000256" key="6">
    <source>
        <dbReference type="ARBA" id="ARBA00049880"/>
    </source>
</evidence>
<dbReference type="PANTHER" id="PTHR36449:SF1">
    <property type="entry name" value="ACETYLTRANSFERASE"/>
    <property type="match status" value="1"/>
</dbReference>
<dbReference type="Pfam" id="PF13673">
    <property type="entry name" value="Acetyltransf_10"/>
    <property type="match status" value="1"/>
</dbReference>
<evidence type="ECO:0000256" key="5">
    <source>
        <dbReference type="ARBA" id="ARBA00023315"/>
    </source>
</evidence>
<comment type="catalytic activity">
    <reaction evidence="6">
        <text>glycyl-tRNA(Gly) + acetyl-CoA = N-acetylglycyl-tRNA(Gly) + CoA + H(+)</text>
        <dbReference type="Rhea" id="RHEA:81867"/>
        <dbReference type="Rhea" id="RHEA-COMP:9683"/>
        <dbReference type="Rhea" id="RHEA-COMP:19766"/>
        <dbReference type="ChEBI" id="CHEBI:15378"/>
        <dbReference type="ChEBI" id="CHEBI:57287"/>
        <dbReference type="ChEBI" id="CHEBI:57288"/>
        <dbReference type="ChEBI" id="CHEBI:78522"/>
        <dbReference type="ChEBI" id="CHEBI:232036"/>
    </reaction>
</comment>
<evidence type="ECO:0000256" key="1">
    <source>
        <dbReference type="ARBA" id="ARBA00009342"/>
    </source>
</evidence>
<evidence type="ECO:0000256" key="7">
    <source>
        <dbReference type="SAM" id="MobiDB-lite"/>
    </source>
</evidence>
<dbReference type="PANTHER" id="PTHR36449">
    <property type="entry name" value="ACETYLTRANSFERASE-RELATED"/>
    <property type="match status" value="1"/>
</dbReference>
<evidence type="ECO:0000256" key="4">
    <source>
        <dbReference type="ARBA" id="ARBA00022679"/>
    </source>
</evidence>
<comment type="similarity">
    <text evidence="1">Belongs to the acetyltransferase family. GNAT subfamily.</text>
</comment>
<organism evidence="9 10">
    <name type="scientific">Spiribacter vilamensis</name>
    <dbReference type="NCBI Taxonomy" id="531306"/>
    <lineage>
        <taxon>Bacteria</taxon>
        <taxon>Pseudomonadati</taxon>
        <taxon>Pseudomonadota</taxon>
        <taxon>Gammaproteobacteria</taxon>
        <taxon>Chromatiales</taxon>
        <taxon>Ectothiorhodospiraceae</taxon>
        <taxon>Spiribacter</taxon>
    </lineage>
</organism>
<dbReference type="Proteomes" id="UP000292298">
    <property type="component" value="Unassembled WGS sequence"/>
</dbReference>
<evidence type="ECO:0000313" key="9">
    <source>
        <dbReference type="EMBL" id="RZU99162.1"/>
    </source>
</evidence>
<sequence>MSQDEDGSQQELEIRQINSDDNTKSLSLGDPEFTPLKAFLKNEAADFHRRNVAKSYVAVDESHRVRGYITLICSQVQIAQAHHRPEGNKGPIAYKSLPSIKVARLATDKRYQGSGLGRSLLDLALAIALGDIMPAVGCRFLVVDAKKPSVGFYLKYGFTPIQENYEDEDSPVLFLDLHPFV</sequence>
<dbReference type="InterPro" id="IPR000182">
    <property type="entry name" value="GNAT_dom"/>
</dbReference>
<proteinExistence type="inferred from homology"/>
<evidence type="ECO:0000256" key="3">
    <source>
        <dbReference type="ARBA" id="ARBA00022649"/>
    </source>
</evidence>
<feature type="compositionally biased region" description="Polar residues" evidence="7">
    <location>
        <begin position="16"/>
        <end position="26"/>
    </location>
</feature>
<keyword evidence="4 9" id="KW-0808">Transferase</keyword>
<evidence type="ECO:0000256" key="2">
    <source>
        <dbReference type="ARBA" id="ARBA00022491"/>
    </source>
</evidence>
<dbReference type="Gene3D" id="3.40.630.30">
    <property type="match status" value="1"/>
</dbReference>
<keyword evidence="5" id="KW-0012">Acyltransferase</keyword>
<dbReference type="RefSeq" id="WP_130503414.1">
    <property type="nucleotide sequence ID" value="NZ_SHLI01000001.1"/>
</dbReference>
<reference evidence="9 10" key="1">
    <citation type="submission" date="2019-02" db="EMBL/GenBank/DDBJ databases">
        <title>Genomic Encyclopedia of Type Strains, Phase IV (KMG-IV): sequencing the most valuable type-strain genomes for metagenomic binning, comparative biology and taxonomic classification.</title>
        <authorList>
            <person name="Goeker M."/>
        </authorList>
    </citation>
    <scope>NUCLEOTIDE SEQUENCE [LARGE SCALE GENOMIC DNA]</scope>
    <source>
        <strain evidence="9 10">DSM 21056</strain>
    </source>
</reference>
<accession>A0A4Q8D1H9</accession>
<keyword evidence="3" id="KW-1277">Toxin-antitoxin system</keyword>
<dbReference type="GO" id="GO:0016747">
    <property type="term" value="F:acyltransferase activity, transferring groups other than amino-acyl groups"/>
    <property type="evidence" value="ECO:0007669"/>
    <property type="project" value="InterPro"/>
</dbReference>
<protein>
    <submittedName>
        <fullName evidence="9">Acetyltransferase (GNAT) family protein</fullName>
    </submittedName>
</protein>
<dbReference type="SUPFAM" id="SSF55729">
    <property type="entry name" value="Acyl-CoA N-acyltransferases (Nat)"/>
    <property type="match status" value="1"/>
</dbReference>
<dbReference type="OrthoDB" id="9799147at2"/>
<comment type="caution">
    <text evidence="9">The sequence shown here is derived from an EMBL/GenBank/DDBJ whole genome shotgun (WGS) entry which is preliminary data.</text>
</comment>
<dbReference type="PROSITE" id="PS51186">
    <property type="entry name" value="GNAT"/>
    <property type="match status" value="1"/>
</dbReference>
<dbReference type="EMBL" id="SHLI01000001">
    <property type="protein sequence ID" value="RZU99162.1"/>
    <property type="molecule type" value="Genomic_DNA"/>
</dbReference>
<name>A0A4Q8D1H9_9GAMM</name>